<dbReference type="PANTHER" id="PTHR34389">
    <property type="entry name" value="L-RHAMNOSE MUTAROTASE"/>
    <property type="match status" value="1"/>
</dbReference>
<dbReference type="OrthoDB" id="9981546at2759"/>
<protein>
    <recommendedName>
        <fullName evidence="3">DUF718 domain protein</fullName>
    </recommendedName>
</protein>
<dbReference type="AlphaFoldDB" id="A0A6A6CXA0"/>
<dbReference type="Proteomes" id="UP000799537">
    <property type="component" value="Unassembled WGS sequence"/>
</dbReference>
<accession>A0A6A6CXA0</accession>
<dbReference type="Pfam" id="PF05336">
    <property type="entry name" value="rhaM"/>
    <property type="match status" value="1"/>
</dbReference>
<dbReference type="EMBL" id="ML993582">
    <property type="protein sequence ID" value="KAF2171655.1"/>
    <property type="molecule type" value="Genomic_DNA"/>
</dbReference>
<gene>
    <name evidence="1" type="ORF">M409DRAFT_63286</name>
</gene>
<evidence type="ECO:0000313" key="2">
    <source>
        <dbReference type="Proteomes" id="UP000799537"/>
    </source>
</evidence>
<dbReference type="GeneID" id="54568793"/>
<proteinExistence type="predicted"/>
<dbReference type="Gene3D" id="3.30.70.100">
    <property type="match status" value="1"/>
</dbReference>
<dbReference type="InterPro" id="IPR008000">
    <property type="entry name" value="Rham/fucose_mutarotase"/>
</dbReference>
<sequence>MPEPKRIAQIVRLKRESIPAYKECHAAVWPAVLKQIKDCNISDYSIYLDETSLTLFASMKYTGSDFEGDMEKMKANPEVQRWWAMTDGMQESFVEGSTGSMDPRGWWRELEEVFRCE</sequence>
<keyword evidence="2" id="KW-1185">Reference proteome</keyword>
<reference evidence="1" key="1">
    <citation type="journal article" date="2020" name="Stud. Mycol.">
        <title>101 Dothideomycetes genomes: a test case for predicting lifestyles and emergence of pathogens.</title>
        <authorList>
            <person name="Haridas S."/>
            <person name="Albert R."/>
            <person name="Binder M."/>
            <person name="Bloem J."/>
            <person name="Labutti K."/>
            <person name="Salamov A."/>
            <person name="Andreopoulos B."/>
            <person name="Baker S."/>
            <person name="Barry K."/>
            <person name="Bills G."/>
            <person name="Bluhm B."/>
            <person name="Cannon C."/>
            <person name="Castanera R."/>
            <person name="Culley D."/>
            <person name="Daum C."/>
            <person name="Ezra D."/>
            <person name="Gonzalez J."/>
            <person name="Henrissat B."/>
            <person name="Kuo A."/>
            <person name="Liang C."/>
            <person name="Lipzen A."/>
            <person name="Lutzoni F."/>
            <person name="Magnuson J."/>
            <person name="Mondo S."/>
            <person name="Nolan M."/>
            <person name="Ohm R."/>
            <person name="Pangilinan J."/>
            <person name="Park H.-J."/>
            <person name="Ramirez L."/>
            <person name="Alfaro M."/>
            <person name="Sun H."/>
            <person name="Tritt A."/>
            <person name="Yoshinaga Y."/>
            <person name="Zwiers L.-H."/>
            <person name="Turgeon B."/>
            <person name="Goodwin S."/>
            <person name="Spatafora J."/>
            <person name="Crous P."/>
            <person name="Grigoriev I."/>
        </authorList>
    </citation>
    <scope>NUCLEOTIDE SEQUENCE</scope>
    <source>
        <strain evidence="1">ATCC 36951</strain>
    </source>
</reference>
<name>A0A6A6CXA0_ZASCE</name>
<evidence type="ECO:0000313" key="1">
    <source>
        <dbReference type="EMBL" id="KAF2171655.1"/>
    </source>
</evidence>
<dbReference type="InterPro" id="IPR011008">
    <property type="entry name" value="Dimeric_a/b-barrel"/>
</dbReference>
<dbReference type="GO" id="GO:0016857">
    <property type="term" value="F:racemase and epimerase activity, acting on carbohydrates and derivatives"/>
    <property type="evidence" value="ECO:0007669"/>
    <property type="project" value="InterPro"/>
</dbReference>
<dbReference type="PANTHER" id="PTHR34389:SF2">
    <property type="entry name" value="L-RHAMNOSE MUTAROTASE"/>
    <property type="match status" value="1"/>
</dbReference>
<evidence type="ECO:0008006" key="3">
    <source>
        <dbReference type="Google" id="ProtNLM"/>
    </source>
</evidence>
<dbReference type="RefSeq" id="XP_033672544.1">
    <property type="nucleotide sequence ID" value="XM_033815521.1"/>
</dbReference>
<organism evidence="1 2">
    <name type="scientific">Zasmidium cellare ATCC 36951</name>
    <dbReference type="NCBI Taxonomy" id="1080233"/>
    <lineage>
        <taxon>Eukaryota</taxon>
        <taxon>Fungi</taxon>
        <taxon>Dikarya</taxon>
        <taxon>Ascomycota</taxon>
        <taxon>Pezizomycotina</taxon>
        <taxon>Dothideomycetes</taxon>
        <taxon>Dothideomycetidae</taxon>
        <taxon>Mycosphaerellales</taxon>
        <taxon>Mycosphaerellaceae</taxon>
        <taxon>Zasmidium</taxon>
    </lineage>
</organism>
<dbReference type="SUPFAM" id="SSF54909">
    <property type="entry name" value="Dimeric alpha+beta barrel"/>
    <property type="match status" value="1"/>
</dbReference>